<dbReference type="InterPro" id="IPR007111">
    <property type="entry name" value="NACHT_NTPase"/>
</dbReference>
<dbReference type="Gene3D" id="3.40.50.300">
    <property type="entry name" value="P-loop containing nucleotide triphosphate hydrolases"/>
    <property type="match status" value="1"/>
</dbReference>
<organism evidence="2 3">
    <name type="scientific">Nonomuraea pusilla</name>
    <dbReference type="NCBI Taxonomy" id="46177"/>
    <lineage>
        <taxon>Bacteria</taxon>
        <taxon>Bacillati</taxon>
        <taxon>Actinomycetota</taxon>
        <taxon>Actinomycetes</taxon>
        <taxon>Streptosporangiales</taxon>
        <taxon>Streptosporangiaceae</taxon>
        <taxon>Nonomuraea</taxon>
    </lineage>
</organism>
<dbReference type="RefSeq" id="WP_091102284.1">
    <property type="nucleotide sequence ID" value="NZ_FOBF01000009.1"/>
</dbReference>
<dbReference type="SUPFAM" id="SSF52540">
    <property type="entry name" value="P-loop containing nucleoside triphosphate hydrolases"/>
    <property type="match status" value="1"/>
</dbReference>
<dbReference type="PROSITE" id="PS50837">
    <property type="entry name" value="NACHT"/>
    <property type="match status" value="1"/>
</dbReference>
<feature type="domain" description="NACHT" evidence="1">
    <location>
        <begin position="142"/>
        <end position="233"/>
    </location>
</feature>
<reference evidence="2 3" key="1">
    <citation type="submission" date="2016-10" db="EMBL/GenBank/DDBJ databases">
        <authorList>
            <person name="de Groot N.N."/>
        </authorList>
    </citation>
    <scope>NUCLEOTIDE SEQUENCE [LARGE SCALE GENOMIC DNA]</scope>
    <source>
        <strain evidence="2 3">DSM 43357</strain>
    </source>
</reference>
<dbReference type="PANTHER" id="PTHR46844:SF1">
    <property type="entry name" value="SLR5058 PROTEIN"/>
    <property type="match status" value="1"/>
</dbReference>
<dbReference type="EMBL" id="FOBF01000009">
    <property type="protein sequence ID" value="SEM10235.1"/>
    <property type="molecule type" value="Genomic_DNA"/>
</dbReference>
<accession>A0A1H7VN04</accession>
<dbReference type="InterPro" id="IPR027417">
    <property type="entry name" value="P-loop_NTPase"/>
</dbReference>
<name>A0A1H7VN04_9ACTN</name>
<proteinExistence type="predicted"/>
<evidence type="ECO:0000259" key="1">
    <source>
        <dbReference type="PROSITE" id="PS50837"/>
    </source>
</evidence>
<protein>
    <submittedName>
        <fullName evidence="2">NACHT domain-containing protein</fullName>
    </submittedName>
</protein>
<dbReference type="PANTHER" id="PTHR46844">
    <property type="entry name" value="SLR5058 PROTEIN"/>
    <property type="match status" value="1"/>
</dbReference>
<dbReference type="STRING" id="46177.SAMN05660976_04214"/>
<evidence type="ECO:0000313" key="2">
    <source>
        <dbReference type="EMBL" id="SEM10235.1"/>
    </source>
</evidence>
<dbReference type="OrthoDB" id="135105at2"/>
<dbReference type="Proteomes" id="UP000198953">
    <property type="component" value="Unassembled WGS sequence"/>
</dbReference>
<keyword evidence="3" id="KW-1185">Reference proteome</keyword>
<evidence type="ECO:0000313" key="3">
    <source>
        <dbReference type="Proteomes" id="UP000198953"/>
    </source>
</evidence>
<gene>
    <name evidence="2" type="ORF">SAMN05660976_04214</name>
</gene>
<dbReference type="AlphaFoldDB" id="A0A1H7VN04"/>
<sequence length="1049" mass="116811">MTEIIVALIGLVGVLVTAVFGYVQWRRTQLHAMARERPPTVPAPRTRTEEKALDRRRGPLLERLADDLRHVSLLNRARPLDLDTLYVQLRMHNQEPLRYVQPQEIQDLRGKEFTDLHRLTRARQEERAGEPLTPEEALTRLRRVVVLGDPGAGKTTMLRYLALQAARGSLSGTPCLPVFVELRQFVRTEAPDLLAYVQQAWAERYGERDAADLADHALTKGEAVLLLDGLDEVLGGESRDAADQVYRKVVQEIDRLAARYPDARIAVTCRRAGWRGQLPAFRTLEVLDFDDAQIKVFVTHWFESDPARAAGLTAALGRNARIRTLSANPLLLSLIAIVYESDLELPERRSELYKRTVSVLLSEWDAHRDIRRFARFTSDRKRDLLEEIAWHFHRQGLAYFPKDELLKMIADFLPSIALDPVDAPHILTEITEQYGLLKEQAHEVYGFLHLTLQEFFAAEVAARVGYPAIEEISRARHDPWWEEVILLLAGRLHDATPLLLGLLDRTGEPPPGEPVAARDDLFHSDLFLAARCLGGVPRVKAAWLRERVVAEVRAIMLESTHEFLYVEAARLYAEICPGEPVTRATLPPDRRERIAEALNLDDLDPVGTFTAPVPNDLAAYARVLDDLGLTHDAGPKALAPLAPEWLARLAPHYRHPEAANALAGLVEAAGAERVSAAVPAVRSLMETALEDTAAEQLLTPCRKALVRLEVIRPEELWDLLAWGRSGQEGGLVELLTEADPSAGWRPLFDALVDPRTDTYYTDELSRHLAATRDPELVGPVLSSLRNHDIPWPVRWHLCETLDAFDTREPLMKIVNDDGEHRMVRIGCAATLVRQGHRDGVPTLLDAVRDDVITSDSLRTRHHVSPFGYLYYFANPARRVFQALGKCGDPAVAPTLLACFDLAVAAAPPTSDQPAISGKADLLVDALADAAPDEINHRLLGLLGEIAPVRRWRGVYTLGYELRTALRPGQTARTLAALRAMDLPMGAASDLSRLLEEVGDIAGDSATVAELVAVLDDPEPLWDRAAALTALHKVSRRARVRITPDIRMEG</sequence>
<dbReference type="Pfam" id="PF05729">
    <property type="entry name" value="NACHT"/>
    <property type="match status" value="1"/>
</dbReference>